<sequence>MQLNISFRQQQRDILFYKKESRFKFYWCCITWKISTNKTNDLVLEFVCKISTRPEEKIRIKILYMSTTKLIKIMRVIHLRVFYY</sequence>
<protein>
    <submittedName>
        <fullName evidence="1">Uncharacterized protein</fullName>
    </submittedName>
</protein>
<accession>A0A8S1TT45</accession>
<dbReference type="Proteomes" id="UP000683925">
    <property type="component" value="Unassembled WGS sequence"/>
</dbReference>
<evidence type="ECO:0000313" key="1">
    <source>
        <dbReference type="EMBL" id="CAD8156991.1"/>
    </source>
</evidence>
<comment type="caution">
    <text evidence="1">The sequence shown here is derived from an EMBL/GenBank/DDBJ whole genome shotgun (WGS) entry which is preliminary data.</text>
</comment>
<organism evidence="1 2">
    <name type="scientific">Paramecium octaurelia</name>
    <dbReference type="NCBI Taxonomy" id="43137"/>
    <lineage>
        <taxon>Eukaryota</taxon>
        <taxon>Sar</taxon>
        <taxon>Alveolata</taxon>
        <taxon>Ciliophora</taxon>
        <taxon>Intramacronucleata</taxon>
        <taxon>Oligohymenophorea</taxon>
        <taxon>Peniculida</taxon>
        <taxon>Parameciidae</taxon>
        <taxon>Paramecium</taxon>
    </lineage>
</organism>
<evidence type="ECO:0000313" key="2">
    <source>
        <dbReference type="Proteomes" id="UP000683925"/>
    </source>
</evidence>
<reference evidence="1" key="1">
    <citation type="submission" date="2021-01" db="EMBL/GenBank/DDBJ databases">
        <authorList>
            <consortium name="Genoscope - CEA"/>
            <person name="William W."/>
        </authorList>
    </citation>
    <scope>NUCLEOTIDE SEQUENCE</scope>
</reference>
<keyword evidence="2" id="KW-1185">Reference proteome</keyword>
<dbReference type="AlphaFoldDB" id="A0A8S1TT45"/>
<name>A0A8S1TT45_PAROT</name>
<proteinExistence type="predicted"/>
<gene>
    <name evidence="1" type="ORF">POCTA_138.1.T0330079</name>
</gene>
<dbReference type="EMBL" id="CAJJDP010000033">
    <property type="protein sequence ID" value="CAD8156991.1"/>
    <property type="molecule type" value="Genomic_DNA"/>
</dbReference>